<dbReference type="AlphaFoldDB" id="A0A401ZRT2"/>
<accession>A0A401ZRT2</accession>
<feature type="transmembrane region" description="Helical" evidence="1">
    <location>
        <begin position="86"/>
        <end position="105"/>
    </location>
</feature>
<gene>
    <name evidence="2" type="ORF">KDAU_68230</name>
</gene>
<evidence type="ECO:0000313" key="3">
    <source>
        <dbReference type="Proteomes" id="UP000287224"/>
    </source>
</evidence>
<sequence length="204" mass="22534">MEKASENRTLQQQLARVVSEISNPLFVALPTFLVIALVTAPDVAHAFLWWIIPILGISVAPFLFIWQGVRKGKLTDHHVSQREQRFVPLFFGLTCMLLSFAGLYALHASPILIATVVAVIVACGISLIVTRYWKISLHLVGMAGAVTVFVLLFGPRWLVLSPLVLLVGWARWQVRAHTVLQAIAGTCLAIFVTIATFHLFGIQL</sequence>
<keyword evidence="3" id="KW-1185">Reference proteome</keyword>
<dbReference type="Proteomes" id="UP000287224">
    <property type="component" value="Unassembled WGS sequence"/>
</dbReference>
<keyword evidence="1" id="KW-0812">Transmembrane</keyword>
<proteinExistence type="predicted"/>
<reference evidence="3" key="1">
    <citation type="submission" date="2018-12" db="EMBL/GenBank/DDBJ databases">
        <title>Tengunoibacter tsumagoiensis gen. nov., sp. nov., Dictyobacter kobayashii sp. nov., D. alpinus sp. nov., and D. joshuensis sp. nov. and description of Dictyobacteraceae fam. nov. within the order Ktedonobacterales isolated from Tengu-no-mugimeshi.</title>
        <authorList>
            <person name="Wang C.M."/>
            <person name="Zheng Y."/>
            <person name="Sakai Y."/>
            <person name="Toyoda A."/>
            <person name="Minakuchi Y."/>
            <person name="Abe K."/>
            <person name="Yokota A."/>
            <person name="Yabe S."/>
        </authorList>
    </citation>
    <scope>NUCLEOTIDE SEQUENCE [LARGE SCALE GENOMIC DNA]</scope>
    <source>
        <strain evidence="3">S-27</strain>
    </source>
</reference>
<evidence type="ECO:0008006" key="4">
    <source>
        <dbReference type="Google" id="ProtNLM"/>
    </source>
</evidence>
<keyword evidence="1" id="KW-0472">Membrane</keyword>
<feature type="transmembrane region" description="Helical" evidence="1">
    <location>
        <begin position="179"/>
        <end position="200"/>
    </location>
</feature>
<evidence type="ECO:0000313" key="2">
    <source>
        <dbReference type="EMBL" id="GCE09494.1"/>
    </source>
</evidence>
<keyword evidence="1" id="KW-1133">Transmembrane helix</keyword>
<comment type="caution">
    <text evidence="2">The sequence shown here is derived from an EMBL/GenBank/DDBJ whole genome shotgun (WGS) entry which is preliminary data.</text>
</comment>
<evidence type="ECO:0000256" key="1">
    <source>
        <dbReference type="SAM" id="Phobius"/>
    </source>
</evidence>
<organism evidence="2 3">
    <name type="scientific">Dictyobacter aurantiacus</name>
    <dbReference type="NCBI Taxonomy" id="1936993"/>
    <lineage>
        <taxon>Bacteria</taxon>
        <taxon>Bacillati</taxon>
        <taxon>Chloroflexota</taxon>
        <taxon>Ktedonobacteria</taxon>
        <taxon>Ktedonobacterales</taxon>
        <taxon>Dictyobacteraceae</taxon>
        <taxon>Dictyobacter</taxon>
    </lineage>
</organism>
<name>A0A401ZRT2_9CHLR</name>
<feature type="transmembrane region" description="Helical" evidence="1">
    <location>
        <begin position="46"/>
        <end position="66"/>
    </location>
</feature>
<feature type="transmembrane region" description="Helical" evidence="1">
    <location>
        <begin position="111"/>
        <end position="130"/>
    </location>
</feature>
<feature type="transmembrane region" description="Helical" evidence="1">
    <location>
        <begin position="137"/>
        <end position="159"/>
    </location>
</feature>
<protein>
    <recommendedName>
        <fullName evidence="4">Phosphatidic acid phosphatase type 2/haloperoxidase domain-containing protein</fullName>
    </recommendedName>
</protein>
<dbReference type="EMBL" id="BIFQ01000002">
    <property type="protein sequence ID" value="GCE09494.1"/>
    <property type="molecule type" value="Genomic_DNA"/>
</dbReference>
<feature type="transmembrane region" description="Helical" evidence="1">
    <location>
        <begin position="21"/>
        <end position="40"/>
    </location>
</feature>